<dbReference type="Pfam" id="PF12570">
    <property type="entry name" value="DUF3750"/>
    <property type="match status" value="1"/>
</dbReference>
<dbReference type="EMBL" id="MSDO01000001">
    <property type="protein sequence ID" value="OLO06089.1"/>
    <property type="molecule type" value="Genomic_DNA"/>
</dbReference>
<reference evidence="1 2" key="1">
    <citation type="submission" date="2016-12" db="EMBL/GenBank/DDBJ databases">
        <title>Draft genome sequences of strains Salinicola socius SMB35, Salinicola sp. MH3R3-1 and Chromohalobacter sp. SMB17 from the Verkhnekamsk potash mining region of Russia.</title>
        <authorList>
            <person name="Mavrodi D.V."/>
            <person name="Olsson B.E."/>
            <person name="Korsakova E.S."/>
            <person name="Pyankova A."/>
            <person name="Mavrodi O.V."/>
            <person name="Plotnikova E.G."/>
        </authorList>
    </citation>
    <scope>NUCLEOTIDE SEQUENCE [LARGE SCALE GENOMIC DNA]</scope>
    <source>
        <strain evidence="1 2">SMB35</strain>
    </source>
</reference>
<name>A0A1Q8SXB5_9GAMM</name>
<organism evidence="1 2">
    <name type="scientific">Salinicola socius</name>
    <dbReference type="NCBI Taxonomy" id="404433"/>
    <lineage>
        <taxon>Bacteria</taxon>
        <taxon>Pseudomonadati</taxon>
        <taxon>Pseudomonadota</taxon>
        <taxon>Gammaproteobacteria</taxon>
        <taxon>Oceanospirillales</taxon>
        <taxon>Halomonadaceae</taxon>
        <taxon>Salinicola</taxon>
    </lineage>
</organism>
<evidence type="ECO:0008006" key="3">
    <source>
        <dbReference type="Google" id="ProtNLM"/>
    </source>
</evidence>
<comment type="caution">
    <text evidence="1">The sequence shown here is derived from an EMBL/GenBank/DDBJ whole genome shotgun (WGS) entry which is preliminary data.</text>
</comment>
<proteinExistence type="predicted"/>
<dbReference type="InterPro" id="IPR022224">
    <property type="entry name" value="DUF3750"/>
</dbReference>
<dbReference type="AlphaFoldDB" id="A0A1Q8SXB5"/>
<dbReference type="OrthoDB" id="199084at2"/>
<keyword evidence="2" id="KW-1185">Reference proteome</keyword>
<evidence type="ECO:0000313" key="1">
    <source>
        <dbReference type="EMBL" id="OLO06089.1"/>
    </source>
</evidence>
<dbReference type="Proteomes" id="UP000186878">
    <property type="component" value="Unassembled WGS sequence"/>
</dbReference>
<gene>
    <name evidence="1" type="ORF">BTW07_00910</name>
</gene>
<dbReference type="STRING" id="404433.BTW07_00910"/>
<sequence length="268" mass="29719">MPLSRILRRTLALVLAFAVLVIALLLGPAYMLASQQVPLHANWQGADRSSSGLAPDPDEMREAVVQVYAARTFEWRGAFGVHTWIATKAEGASRYRVYQVLSWRRPTVETGYALPDRQWYGNPPTLLAEIRGDKAARAIREIERVVPDYPDPDRYRIWPGPNSNTFVAWVVRQVPELSVDFPPNAIGKDYLPGRIMAQTPTQTGYQLSLGGLFGVMLAWDEGFELDVLGLTVGFDWQSPALKLPGIGRVGMAQPTGSQSQKAVEQDMP</sequence>
<protein>
    <recommendedName>
        <fullName evidence="3">DUF3750 domain-containing protein</fullName>
    </recommendedName>
</protein>
<accession>A0A1Q8SXB5</accession>
<evidence type="ECO:0000313" key="2">
    <source>
        <dbReference type="Proteomes" id="UP000186878"/>
    </source>
</evidence>
<dbReference type="RefSeq" id="WP_075568259.1">
    <property type="nucleotide sequence ID" value="NZ_MSDO01000001.1"/>
</dbReference>